<dbReference type="Proteomes" id="UP000582487">
    <property type="component" value="Unassembled WGS sequence"/>
</dbReference>
<evidence type="ECO:0000313" key="4">
    <source>
        <dbReference type="Proteomes" id="UP000582487"/>
    </source>
</evidence>
<dbReference type="RefSeq" id="WP_169764801.1">
    <property type="nucleotide sequence ID" value="NZ_JABCUV010000002.1"/>
</dbReference>
<protein>
    <submittedName>
        <fullName evidence="3">Cell wall-binding repeat-containing protein</fullName>
    </submittedName>
</protein>
<name>A0A848RR56_9ACTO</name>
<organism evidence="3 4">
    <name type="scientific">Mobiluncus mulieris</name>
    <dbReference type="NCBI Taxonomy" id="2052"/>
    <lineage>
        <taxon>Bacteria</taxon>
        <taxon>Bacillati</taxon>
        <taxon>Actinomycetota</taxon>
        <taxon>Actinomycetes</taxon>
        <taxon>Actinomycetales</taxon>
        <taxon>Actinomycetaceae</taxon>
        <taxon>Mobiluncus</taxon>
    </lineage>
</organism>
<dbReference type="AlphaFoldDB" id="A0A848RR56"/>
<feature type="compositionally biased region" description="Gly residues" evidence="1">
    <location>
        <begin position="405"/>
        <end position="416"/>
    </location>
</feature>
<proteinExistence type="predicted"/>
<comment type="caution">
    <text evidence="3">The sequence shown here is derived from an EMBL/GenBank/DDBJ whole genome shotgun (WGS) entry which is preliminary data.</text>
</comment>
<gene>
    <name evidence="3" type="ORF">HHJ74_03045</name>
</gene>
<dbReference type="EMBL" id="JABCUV010000002">
    <property type="protein sequence ID" value="NMW92694.1"/>
    <property type="molecule type" value="Genomic_DNA"/>
</dbReference>
<feature type="compositionally biased region" description="Low complexity" evidence="1">
    <location>
        <begin position="431"/>
        <end position="442"/>
    </location>
</feature>
<feature type="chain" id="PRO_5032283570" evidence="2">
    <location>
        <begin position="29"/>
        <end position="653"/>
    </location>
</feature>
<sequence>MLKLKTKLGLGIATFSLLSSIGITPAIATTSTTVPVDATPSARLAGTNRVDTALKVATHAFKGQKPRVMYLASSEDRHLVDATTAGKLADGPVLYAPNSPDAAARLTAAIASNPVFSGVEQVTAIGGTASVHEATLDTVAKAVKASQTGRLAGADRYATAEAIATHILAQAKAGNPAYKNLFDKNGRLRTVYLANGSDAHLVDSMVAGTLGDGPTLLTRPDGTLSEVARQLLAQAKPVQVTGLGGARALPEATLQAAAAVGNANASRLGGSNRFATAASIAKHYTQIHGAAGEVYVAGGAATADAIIAGQLKHGPILLVKPGGETPTETASVLRDFAKNSGKHLMIYGIGGQASLPEAQLRQATQPDGANGKAKEKPKAGASGSSGGASGSSSSGSSGGSSSSGSSGGSSSSGGSGSNPAPAPQLPNQVATPNNPTLTPSNPKVDITVKIGANLSENARVGAVTLDGQNATDKLQVMPKAGQKGVFTVACDSDTPAGRYHVTFEAANAKPITVLIIVQKKHTTPPVLLGAAAGGGASVPNTAGLQVIAKFDTNSANWRHIIEELKHSHNSNSYTPLPADFQIKITNVDIPGDLLQDVSEPVSIDPSNGTISTAMSGNANANGKKFWVSFMVKGQNGYTNSDYNTDLKVTITAP</sequence>
<reference evidence="3 4" key="1">
    <citation type="submission" date="2020-04" db="EMBL/GenBank/DDBJ databases">
        <title>Antimicrobial susceptibility and clonality of vaginal-derived multi-drug resistant Mobiluncus isolates in China.</title>
        <authorList>
            <person name="Zhang X."/>
        </authorList>
    </citation>
    <scope>NUCLEOTIDE SEQUENCE [LARGE SCALE GENOMIC DNA]</scope>
    <source>
        <strain evidence="3 4">7</strain>
    </source>
</reference>
<evidence type="ECO:0000256" key="2">
    <source>
        <dbReference type="SAM" id="SignalP"/>
    </source>
</evidence>
<feature type="compositionally biased region" description="Low complexity" evidence="1">
    <location>
        <begin position="390"/>
        <end position="404"/>
    </location>
</feature>
<feature type="signal peptide" evidence="2">
    <location>
        <begin position="1"/>
        <end position="28"/>
    </location>
</feature>
<accession>A0A848RR56</accession>
<keyword evidence="2" id="KW-0732">Signal</keyword>
<dbReference type="Pfam" id="PF04122">
    <property type="entry name" value="CW_binding_2"/>
    <property type="match status" value="3"/>
</dbReference>
<evidence type="ECO:0000256" key="1">
    <source>
        <dbReference type="SAM" id="MobiDB-lite"/>
    </source>
</evidence>
<dbReference type="Gene3D" id="3.40.50.12090">
    <property type="match status" value="1"/>
</dbReference>
<feature type="region of interest" description="Disordered" evidence="1">
    <location>
        <begin position="363"/>
        <end position="442"/>
    </location>
</feature>
<dbReference type="InterPro" id="IPR007253">
    <property type="entry name" value="Cell_wall-bd_2"/>
</dbReference>
<evidence type="ECO:0000313" key="3">
    <source>
        <dbReference type="EMBL" id="NMW92694.1"/>
    </source>
</evidence>